<dbReference type="InterPro" id="IPR036097">
    <property type="entry name" value="HisK_dim/P_sf"/>
</dbReference>
<accession>E1IG98</accession>
<dbReference type="PROSITE" id="PS50109">
    <property type="entry name" value="HIS_KIN"/>
    <property type="match status" value="1"/>
</dbReference>
<dbReference type="CDD" id="cd17538">
    <property type="entry name" value="REC_D1_PleD-like"/>
    <property type="match status" value="1"/>
</dbReference>
<dbReference type="Pfam" id="PF00072">
    <property type="entry name" value="Response_reg"/>
    <property type="match status" value="1"/>
</dbReference>
<dbReference type="Gene3D" id="3.30.565.10">
    <property type="entry name" value="Histidine kinase-like ATPase, C-terminal domain"/>
    <property type="match status" value="1"/>
</dbReference>
<evidence type="ECO:0000256" key="9">
    <source>
        <dbReference type="PROSITE-ProRule" id="PRU00169"/>
    </source>
</evidence>
<dbReference type="eggNOG" id="COG0642">
    <property type="taxonomic scope" value="Bacteria"/>
</dbReference>
<dbReference type="SMART" id="SM00448">
    <property type="entry name" value="REC"/>
    <property type="match status" value="1"/>
</dbReference>
<dbReference type="SUPFAM" id="SSF55785">
    <property type="entry name" value="PYP-like sensor domain (PAS domain)"/>
    <property type="match status" value="1"/>
</dbReference>
<keyword evidence="4" id="KW-0808">Transferase</keyword>
<keyword evidence="7" id="KW-0238">DNA-binding</keyword>
<keyword evidence="3 9" id="KW-0597">Phosphoprotein</keyword>
<dbReference type="HOGENOM" id="CLU_000445_114_72_0"/>
<feature type="domain" description="Response regulatory" evidence="11">
    <location>
        <begin position="5"/>
        <end position="121"/>
    </location>
</feature>
<dbReference type="InterPro" id="IPR035965">
    <property type="entry name" value="PAS-like_dom_sf"/>
</dbReference>
<dbReference type="PROSITE" id="PS50110">
    <property type="entry name" value="RESPONSE_REGULATORY"/>
    <property type="match status" value="1"/>
</dbReference>
<keyword evidence="13" id="KW-1185">Reference proteome</keyword>
<evidence type="ECO:0000256" key="4">
    <source>
        <dbReference type="ARBA" id="ARBA00022777"/>
    </source>
</evidence>
<keyword evidence="6" id="KW-0805">Transcription regulation</keyword>
<dbReference type="SMART" id="SM00387">
    <property type="entry name" value="HATPase_c"/>
    <property type="match status" value="1"/>
</dbReference>
<dbReference type="InterPro" id="IPR036890">
    <property type="entry name" value="HATPase_C_sf"/>
</dbReference>
<evidence type="ECO:0000313" key="12">
    <source>
        <dbReference type="EMBL" id="EFO79780.1"/>
    </source>
</evidence>
<evidence type="ECO:0000256" key="5">
    <source>
        <dbReference type="ARBA" id="ARBA00023012"/>
    </source>
</evidence>
<dbReference type="Gene3D" id="3.40.50.2300">
    <property type="match status" value="1"/>
</dbReference>
<evidence type="ECO:0000256" key="8">
    <source>
        <dbReference type="ARBA" id="ARBA00023163"/>
    </source>
</evidence>
<dbReference type="Gene3D" id="1.10.287.130">
    <property type="match status" value="1"/>
</dbReference>
<dbReference type="STRING" id="765420.OSCT_2349"/>
<evidence type="ECO:0000313" key="13">
    <source>
        <dbReference type="Proteomes" id="UP000054010"/>
    </source>
</evidence>
<dbReference type="PANTHER" id="PTHR43547:SF2">
    <property type="entry name" value="HYBRID SIGNAL TRANSDUCTION HISTIDINE KINASE C"/>
    <property type="match status" value="1"/>
</dbReference>
<dbReference type="EC" id="2.7.13.3" evidence="2"/>
<dbReference type="EMBL" id="ADVR01000102">
    <property type="protein sequence ID" value="EFO79780.1"/>
    <property type="molecule type" value="Genomic_DNA"/>
</dbReference>
<evidence type="ECO:0000259" key="10">
    <source>
        <dbReference type="PROSITE" id="PS50109"/>
    </source>
</evidence>
<dbReference type="InterPro" id="IPR011006">
    <property type="entry name" value="CheY-like_superfamily"/>
</dbReference>
<dbReference type="Pfam" id="PF02518">
    <property type="entry name" value="HATPase_c"/>
    <property type="match status" value="1"/>
</dbReference>
<gene>
    <name evidence="12" type="ORF">OSCT_2349</name>
</gene>
<keyword evidence="4" id="KW-0418">Kinase</keyword>
<dbReference type="AlphaFoldDB" id="E1IG98"/>
<evidence type="ECO:0000256" key="1">
    <source>
        <dbReference type="ARBA" id="ARBA00000085"/>
    </source>
</evidence>
<feature type="modified residue" description="4-aspartylphosphate" evidence="9">
    <location>
        <position position="54"/>
    </location>
</feature>
<dbReference type="InterPro" id="IPR001789">
    <property type="entry name" value="Sig_transdc_resp-reg_receiver"/>
</dbReference>
<evidence type="ECO:0000259" key="11">
    <source>
        <dbReference type="PROSITE" id="PS50110"/>
    </source>
</evidence>
<dbReference type="eggNOG" id="COG3706">
    <property type="taxonomic scope" value="Bacteria"/>
</dbReference>
<keyword evidence="5" id="KW-0902">Two-component regulatory system</keyword>
<protein>
    <recommendedName>
        <fullName evidence="2">histidine kinase</fullName>
        <ecNumber evidence="2">2.7.13.3</ecNumber>
    </recommendedName>
</protein>
<dbReference type="SUPFAM" id="SSF47384">
    <property type="entry name" value="Homodimeric domain of signal transducing histidine kinase"/>
    <property type="match status" value="1"/>
</dbReference>
<proteinExistence type="predicted"/>
<evidence type="ECO:0000256" key="2">
    <source>
        <dbReference type="ARBA" id="ARBA00012438"/>
    </source>
</evidence>
<reference evidence="12 13" key="1">
    <citation type="journal article" date="2011" name="J. Bacteriol.">
        <title>Draft genome sequence of the anoxygenic filamentous phototrophic bacterium Oscillochloris trichoides subsp. DG-6.</title>
        <authorList>
            <person name="Kuznetsov B.B."/>
            <person name="Ivanovsky R.N."/>
            <person name="Keppen O.I."/>
            <person name="Sukhacheva M.V."/>
            <person name="Bumazhkin B.K."/>
            <person name="Patutina E.O."/>
            <person name="Beletsky A.V."/>
            <person name="Mardanov A.V."/>
            <person name="Baslerov R.V."/>
            <person name="Panteleeva A.N."/>
            <person name="Kolganova T.V."/>
            <person name="Ravin N.V."/>
            <person name="Skryabin K.G."/>
        </authorList>
    </citation>
    <scope>NUCLEOTIDE SEQUENCE [LARGE SCALE GENOMIC DNA]</scope>
    <source>
        <strain evidence="12 13">DG-6</strain>
    </source>
</reference>
<evidence type="ECO:0000256" key="6">
    <source>
        <dbReference type="ARBA" id="ARBA00023015"/>
    </source>
</evidence>
<dbReference type="InterPro" id="IPR004358">
    <property type="entry name" value="Sig_transdc_His_kin-like_C"/>
</dbReference>
<dbReference type="PRINTS" id="PR00344">
    <property type="entry name" value="BCTRLSENSOR"/>
</dbReference>
<dbReference type="Proteomes" id="UP000054010">
    <property type="component" value="Unassembled WGS sequence"/>
</dbReference>
<dbReference type="SUPFAM" id="SSF55874">
    <property type="entry name" value="ATPase domain of HSP90 chaperone/DNA topoisomerase II/histidine kinase"/>
    <property type="match status" value="1"/>
</dbReference>
<organism evidence="12 13">
    <name type="scientific">Oscillochloris trichoides DG-6</name>
    <dbReference type="NCBI Taxonomy" id="765420"/>
    <lineage>
        <taxon>Bacteria</taxon>
        <taxon>Bacillati</taxon>
        <taxon>Chloroflexota</taxon>
        <taxon>Chloroflexia</taxon>
        <taxon>Chloroflexales</taxon>
        <taxon>Chloroflexineae</taxon>
        <taxon>Oscillochloridaceae</taxon>
        <taxon>Oscillochloris</taxon>
    </lineage>
</organism>
<comment type="catalytic activity">
    <reaction evidence="1">
        <text>ATP + protein L-histidine = ADP + protein N-phospho-L-histidine.</text>
        <dbReference type="EC" id="2.7.13.3"/>
    </reaction>
</comment>
<sequence length="484" mass="54044">MDRSTILLIDDNPQIHSIISDLLRPLDYQIFAALNGQEGLDLAHQHRPDLVLLDVMMPGMDGFAVCQALRSDAQLSKVPVIMITALDDRGSRLRGFESGADDFIGKPFDTIELRARVATVLRLNRYRLLLEEQERTAVEKARFAWVVEQSDDGYLIINHADEIQYSNQRARELLSIGSDEASPFLSCLARQYSFAPQQAWDSWPAPLADGAPRMLVRPETRMSSEFWIQVDLANQPPISDDRIVVRLRDVTTQITSQRDMWTFHAMMAHKLRTPLVSILGGLTLINDGAATMNREGIAHIAEIAIAGTRRLKSEIEDILHYLQPSADLQGHARMGVERLEALVRDIAHELGITSLEVVCHEHALPLQIVLAESSMEVVLRELLENAQKFHPYQNPDVRIEIGRNSQNMIVMRILDNGVTLSPEQISAAWRPYYQGERSFTGQIDGMGLGLALVARIVYAAGGACTLSNRNDGPGIMVEMCLPSV</sequence>
<keyword evidence="8" id="KW-0804">Transcription</keyword>
<comment type="caution">
    <text evidence="12">The sequence shown here is derived from an EMBL/GenBank/DDBJ whole genome shotgun (WGS) entry which is preliminary data.</text>
</comment>
<dbReference type="FunFam" id="3.40.50.2300:FF:000001">
    <property type="entry name" value="DNA-binding response regulator PhoB"/>
    <property type="match status" value="1"/>
</dbReference>
<dbReference type="GO" id="GO:0003677">
    <property type="term" value="F:DNA binding"/>
    <property type="evidence" value="ECO:0007669"/>
    <property type="project" value="UniProtKB-KW"/>
</dbReference>
<dbReference type="InterPro" id="IPR005467">
    <property type="entry name" value="His_kinase_dom"/>
</dbReference>
<dbReference type="GO" id="GO:0000155">
    <property type="term" value="F:phosphorelay sensor kinase activity"/>
    <property type="evidence" value="ECO:0007669"/>
    <property type="project" value="InterPro"/>
</dbReference>
<name>E1IG98_9CHLR</name>
<evidence type="ECO:0000256" key="3">
    <source>
        <dbReference type="ARBA" id="ARBA00022553"/>
    </source>
</evidence>
<feature type="domain" description="Histidine kinase" evidence="10">
    <location>
        <begin position="266"/>
        <end position="484"/>
    </location>
</feature>
<dbReference type="SUPFAM" id="SSF52172">
    <property type="entry name" value="CheY-like"/>
    <property type="match status" value="1"/>
</dbReference>
<dbReference type="InterPro" id="IPR003594">
    <property type="entry name" value="HATPase_dom"/>
</dbReference>
<evidence type="ECO:0000256" key="7">
    <source>
        <dbReference type="ARBA" id="ARBA00023125"/>
    </source>
</evidence>
<dbReference type="PANTHER" id="PTHR43547">
    <property type="entry name" value="TWO-COMPONENT HISTIDINE KINASE"/>
    <property type="match status" value="1"/>
</dbReference>